<protein>
    <submittedName>
        <fullName evidence="1">Uncharacterized protein</fullName>
    </submittedName>
</protein>
<reference evidence="1" key="1">
    <citation type="submission" date="2024-06" db="EMBL/GenBank/DDBJ databases">
        <title>Draft Genome Sequence of Deinococcus sonorensis Type Strain KR-87, a Biofilm Producing Representative of the Genus Deinococcus.</title>
        <authorList>
            <person name="Boren L.S."/>
            <person name="Grosso R.A."/>
            <person name="Hugenberg-Cox A.N."/>
            <person name="Hill J.T.E."/>
            <person name="Albert C.M."/>
            <person name="Tuohy J.M."/>
        </authorList>
    </citation>
    <scope>NUCLEOTIDE SEQUENCE</scope>
    <source>
        <strain evidence="1">KR-87</strain>
    </source>
</reference>
<evidence type="ECO:0000313" key="1">
    <source>
        <dbReference type="EMBL" id="XBV85595.1"/>
    </source>
</evidence>
<dbReference type="EMBL" id="CP158299">
    <property type="protein sequence ID" value="XBV85595.1"/>
    <property type="molecule type" value="Genomic_DNA"/>
</dbReference>
<name>A0AAU7UB36_9DEIO</name>
<dbReference type="AlphaFoldDB" id="A0AAU7UB36"/>
<proteinExistence type="predicted"/>
<dbReference type="RefSeq" id="WP_350243633.1">
    <property type="nucleotide sequence ID" value="NZ_CP158299.1"/>
</dbReference>
<accession>A0AAU7UB36</accession>
<organism evidence="1">
    <name type="scientific">Deinococcus sonorensis KR-87</name>
    <dbReference type="NCBI Taxonomy" id="694439"/>
    <lineage>
        <taxon>Bacteria</taxon>
        <taxon>Thermotogati</taxon>
        <taxon>Deinococcota</taxon>
        <taxon>Deinococci</taxon>
        <taxon>Deinococcales</taxon>
        <taxon>Deinococcaceae</taxon>
        <taxon>Deinococcus</taxon>
    </lineage>
</organism>
<sequence>MTSFQKLLDAQAFPGDPLRGKTMQRGMGRYSLCDRCNTTTGNLYGPHFIAWTAQGLEHVLQLQHGGLLALPYRTFPLHVIKQVISMFLSINPVVFGQRNPALREFVLNRTLTGLPPQYRVYCFYTLSSRMRYSPFVYRGGDSPGSLFSEIAYPPIGYVLTVNSGPPDGRMLEITPFADARFNEYVELFCQMPLLPTVNYLPGTYDTLEELSALRPDGAEE</sequence>
<dbReference type="KEGG" id="dsc:ABOD76_19540"/>
<gene>
    <name evidence="1" type="ORF">ABOD76_19540</name>
</gene>